<sequence length="88" mass="9454">MTMPNVERPQPKTGPNRVEVVSPRRKKDHRATVQAQKLRVSLATEAISHGEVVPSSGKRTYKVLLGSAALAAIILVITIGAATVIQML</sequence>
<evidence type="ECO:0000313" key="3">
    <source>
        <dbReference type="EMBL" id="KGM18448.1"/>
    </source>
</evidence>
<dbReference type="RefSeq" id="WP_035114934.1">
    <property type="nucleotide sequence ID" value="NZ_CP047046.1"/>
</dbReference>
<proteinExistence type="predicted"/>
<evidence type="ECO:0000256" key="1">
    <source>
        <dbReference type="SAM" id="MobiDB-lite"/>
    </source>
</evidence>
<reference evidence="3 4" key="1">
    <citation type="submission" date="2014-10" db="EMBL/GenBank/DDBJ databases">
        <title>Whole Genome sequence of Corynebacterium auriscanis strain CIP 106629.</title>
        <authorList>
            <person name="Hassan S.S."/>
            <person name="Jamal S.B."/>
            <person name="Tiwari S."/>
            <person name="Oliveira L.D.C."/>
            <person name="Souza F."/>
            <person name="Mariano D.C."/>
            <person name="Almeida S."/>
            <person name="Dorella F."/>
            <person name="Pereira F."/>
            <person name="Carvalho A."/>
            <person name="Leal C.A."/>
            <person name="Soares S.D.C."/>
            <person name="Figueiredo H.C."/>
            <person name="Silva A."/>
            <person name="Azevedo V.A."/>
        </authorList>
    </citation>
    <scope>NUCLEOTIDE SEQUENCE [LARGE SCALE GENOMIC DNA]</scope>
    <source>
        <strain evidence="3 4">CIP 106629</strain>
    </source>
</reference>
<accession>A0A0A2DH33</accession>
<keyword evidence="2" id="KW-0472">Membrane</keyword>
<feature type="transmembrane region" description="Helical" evidence="2">
    <location>
        <begin position="63"/>
        <end position="85"/>
    </location>
</feature>
<name>A0A0A2DH33_9CORY</name>
<protein>
    <submittedName>
        <fullName evidence="3">Uncharacterized protein</fullName>
    </submittedName>
</protein>
<dbReference type="GeneID" id="300551869"/>
<dbReference type="AlphaFoldDB" id="A0A0A2DH33"/>
<feature type="region of interest" description="Disordered" evidence="1">
    <location>
        <begin position="1"/>
        <end position="34"/>
    </location>
</feature>
<organism evidence="3 4">
    <name type="scientific">Corynebacterium auriscanis</name>
    <dbReference type="NCBI Taxonomy" id="99807"/>
    <lineage>
        <taxon>Bacteria</taxon>
        <taxon>Bacillati</taxon>
        <taxon>Actinomycetota</taxon>
        <taxon>Actinomycetes</taxon>
        <taxon>Mycobacteriales</taxon>
        <taxon>Corynebacteriaceae</taxon>
        <taxon>Corynebacterium</taxon>
    </lineage>
</organism>
<evidence type="ECO:0000256" key="2">
    <source>
        <dbReference type="SAM" id="Phobius"/>
    </source>
</evidence>
<comment type="caution">
    <text evidence="3">The sequence shown here is derived from an EMBL/GenBank/DDBJ whole genome shotgun (WGS) entry which is preliminary data.</text>
</comment>
<keyword evidence="4" id="KW-1185">Reference proteome</keyword>
<evidence type="ECO:0000313" key="4">
    <source>
        <dbReference type="Proteomes" id="UP000030145"/>
    </source>
</evidence>
<dbReference type="EMBL" id="JRVJ01000012">
    <property type="protein sequence ID" value="KGM18448.1"/>
    <property type="molecule type" value="Genomic_DNA"/>
</dbReference>
<dbReference type="Proteomes" id="UP000030145">
    <property type="component" value="Unassembled WGS sequence"/>
</dbReference>
<keyword evidence="2" id="KW-0812">Transmembrane</keyword>
<keyword evidence="2" id="KW-1133">Transmembrane helix</keyword>
<gene>
    <name evidence="3" type="ORF">MA47_07640</name>
</gene>